<evidence type="ECO:0000313" key="1">
    <source>
        <dbReference type="EMBL" id="KKM97169.1"/>
    </source>
</evidence>
<organism evidence="1">
    <name type="scientific">marine sediment metagenome</name>
    <dbReference type="NCBI Taxonomy" id="412755"/>
    <lineage>
        <taxon>unclassified sequences</taxon>
        <taxon>metagenomes</taxon>
        <taxon>ecological metagenomes</taxon>
    </lineage>
</organism>
<comment type="caution">
    <text evidence="1">The sequence shown here is derived from an EMBL/GenBank/DDBJ whole genome shotgun (WGS) entry which is preliminary data.</text>
</comment>
<dbReference type="AlphaFoldDB" id="A0A0F9LPW2"/>
<sequence>MKDKQDLQKRIEQADMDSVGKFMKIFDKMLLYTIAVNFLPQEAIHGTVDLWDKVIKKGINEDAISRTKFLESTQPGRMALYREEPDGEDIRLHFLEQWKLAREVILENLSKGASEEDDLEIG</sequence>
<name>A0A0F9LPW2_9ZZZZ</name>
<gene>
    <name evidence="1" type="ORF">LCGC14_1170730</name>
</gene>
<dbReference type="EMBL" id="LAZR01005782">
    <property type="protein sequence ID" value="KKM97169.1"/>
    <property type="molecule type" value="Genomic_DNA"/>
</dbReference>
<accession>A0A0F9LPW2</accession>
<reference evidence="1" key="1">
    <citation type="journal article" date="2015" name="Nature">
        <title>Complex archaea that bridge the gap between prokaryotes and eukaryotes.</title>
        <authorList>
            <person name="Spang A."/>
            <person name="Saw J.H."/>
            <person name="Jorgensen S.L."/>
            <person name="Zaremba-Niedzwiedzka K."/>
            <person name="Martijn J."/>
            <person name="Lind A.E."/>
            <person name="van Eijk R."/>
            <person name="Schleper C."/>
            <person name="Guy L."/>
            <person name="Ettema T.J."/>
        </authorList>
    </citation>
    <scope>NUCLEOTIDE SEQUENCE</scope>
</reference>
<protein>
    <submittedName>
        <fullName evidence="1">Uncharacterized protein</fullName>
    </submittedName>
</protein>
<proteinExistence type="predicted"/>